<evidence type="ECO:0008006" key="5">
    <source>
        <dbReference type="Google" id="ProtNLM"/>
    </source>
</evidence>
<keyword evidence="3" id="KW-1185">Reference proteome</keyword>
<dbReference type="Proteomes" id="UP000245839">
    <property type="component" value="Unassembled WGS sequence"/>
</dbReference>
<dbReference type="RefSeq" id="WP_109566347.1">
    <property type="nucleotide sequence ID" value="NZ_QGDJ01000019.1"/>
</dbReference>
<name>A0A2Y9B8W4_9RHOB</name>
<protein>
    <recommendedName>
        <fullName evidence="5">Molybdate transport system substrate-binding protein</fullName>
    </recommendedName>
</protein>
<dbReference type="AlphaFoldDB" id="A0A2Y9B8W4"/>
<dbReference type="SUPFAM" id="SSF53850">
    <property type="entry name" value="Periplasmic binding protein-like II"/>
    <property type="match status" value="1"/>
</dbReference>
<dbReference type="Gene3D" id="3.40.190.10">
    <property type="entry name" value="Periplasmic binding protein-like II"/>
    <property type="match status" value="2"/>
</dbReference>
<evidence type="ECO:0000313" key="2">
    <source>
        <dbReference type="EMBL" id="SSA51447.1"/>
    </source>
</evidence>
<evidence type="ECO:0000313" key="1">
    <source>
        <dbReference type="EMBL" id="PWJ11467.1"/>
    </source>
</evidence>
<organism evidence="2 4">
    <name type="scientific">Jannaschia seohaensis</name>
    <dbReference type="NCBI Taxonomy" id="475081"/>
    <lineage>
        <taxon>Bacteria</taxon>
        <taxon>Pseudomonadati</taxon>
        <taxon>Pseudomonadota</taxon>
        <taxon>Alphaproteobacteria</taxon>
        <taxon>Rhodobacterales</taxon>
        <taxon>Roseobacteraceae</taxon>
        <taxon>Jannaschia</taxon>
    </lineage>
</organism>
<reference evidence="1 3" key="2">
    <citation type="submission" date="2018-03" db="EMBL/GenBank/DDBJ databases">
        <title>Genomic Encyclopedia of Archaeal and Bacterial Type Strains, Phase II (KMG-II): from individual species to whole genera.</title>
        <authorList>
            <person name="Goeker M."/>
        </authorList>
    </citation>
    <scope>NUCLEOTIDE SEQUENCE [LARGE SCALE GENOMIC DNA]</scope>
    <source>
        <strain evidence="1 3">DSM 25227</strain>
    </source>
</reference>
<dbReference type="OrthoDB" id="7261414at2"/>
<gene>
    <name evidence="1" type="ORF">BCF38_11934</name>
    <name evidence="2" type="ORF">SAMN05421539_11934</name>
</gene>
<dbReference type="Pfam" id="PF13531">
    <property type="entry name" value="SBP_bac_11"/>
    <property type="match status" value="1"/>
</dbReference>
<dbReference type="Proteomes" id="UP000251571">
    <property type="component" value="Unassembled WGS sequence"/>
</dbReference>
<accession>A0A2Y9B8W4</accession>
<reference evidence="2 4" key="1">
    <citation type="submission" date="2016-10" db="EMBL/GenBank/DDBJ databases">
        <authorList>
            <person name="Cai Z."/>
        </authorList>
    </citation>
    <scope>NUCLEOTIDE SEQUENCE [LARGE SCALE GENOMIC DNA]</scope>
    <source>
        <strain evidence="2 4">DSM 25227</strain>
    </source>
</reference>
<evidence type="ECO:0000313" key="3">
    <source>
        <dbReference type="Proteomes" id="UP000245839"/>
    </source>
</evidence>
<evidence type="ECO:0000313" key="4">
    <source>
        <dbReference type="Proteomes" id="UP000251571"/>
    </source>
</evidence>
<dbReference type="EMBL" id="QGDJ01000019">
    <property type="protein sequence ID" value="PWJ11467.1"/>
    <property type="molecule type" value="Genomic_DNA"/>
</dbReference>
<dbReference type="EMBL" id="UETC01000019">
    <property type="protein sequence ID" value="SSA51447.1"/>
    <property type="molecule type" value="Genomic_DNA"/>
</dbReference>
<proteinExistence type="predicted"/>
<sequence length="220" mass="22218">MSAGAVRLLAPLALRDLLGGLLPDLPLAVETEIVLNPEVPRRAAAGHPFDVAILNPWYVPELVAAGHLAADGVVALGRIPLAVGVRAGASVTDELETLLTEAETIAYTGAGTSGATFLGALDRIGLRTVLADRLRPLPAGGPVRAVAAGEVSLAIAPLTTLAAAPGVVTAAVFPEGLGTDIPQSLAFAPAARPGAVRLRDALMDPARDAEMAAAGLYRPA</sequence>